<gene>
    <name evidence="6" type="primary">frr</name>
    <name evidence="9" type="ORF">DCC35_04215</name>
</gene>
<dbReference type="OrthoDB" id="9804006at2"/>
<dbReference type="Gene3D" id="3.30.1360.40">
    <property type="match status" value="1"/>
</dbReference>
<dbReference type="Gene3D" id="1.10.132.20">
    <property type="entry name" value="Ribosome-recycling factor"/>
    <property type="match status" value="1"/>
</dbReference>
<dbReference type="Pfam" id="PF01765">
    <property type="entry name" value="RRF"/>
    <property type="match status" value="1"/>
</dbReference>
<organism evidence="9 10">
    <name type="scientific">Mangrovivirga cuniculi</name>
    <dbReference type="NCBI Taxonomy" id="2715131"/>
    <lineage>
        <taxon>Bacteria</taxon>
        <taxon>Pseudomonadati</taxon>
        <taxon>Bacteroidota</taxon>
        <taxon>Cytophagia</taxon>
        <taxon>Cytophagales</taxon>
        <taxon>Mangrovivirgaceae</taxon>
        <taxon>Mangrovivirga</taxon>
    </lineage>
</organism>
<protein>
    <recommendedName>
        <fullName evidence="6">Ribosome-recycling factor</fullName>
        <shortName evidence="6">RRF</shortName>
    </recommendedName>
    <alternativeName>
        <fullName evidence="6">Ribosome-releasing factor</fullName>
    </alternativeName>
</protein>
<evidence type="ECO:0000256" key="5">
    <source>
        <dbReference type="ARBA" id="ARBA00025050"/>
    </source>
</evidence>
<evidence type="ECO:0000256" key="7">
    <source>
        <dbReference type="SAM" id="Coils"/>
    </source>
</evidence>
<evidence type="ECO:0000259" key="8">
    <source>
        <dbReference type="Pfam" id="PF01765"/>
    </source>
</evidence>
<dbReference type="GO" id="GO:0006415">
    <property type="term" value="P:translational termination"/>
    <property type="evidence" value="ECO:0007669"/>
    <property type="project" value="UniProtKB-UniRule"/>
</dbReference>
<evidence type="ECO:0000256" key="3">
    <source>
        <dbReference type="ARBA" id="ARBA00022490"/>
    </source>
</evidence>
<sequence length="186" mass="21053">MEDIDLYLEEAKDQMEKSVQHTQAELNKVRAGKAMPSMLDGLRVEYYGNPTPLNQVASVNTPDARTIVIKPWEKNIIPEIEKTIINSDLGFNPQNDGDIIRINIPPLSEERREQLVKHCRQLAEQGKVSIRNARKEANDALKKLQKDGVSEDLIKGAEDEVQTLTDKYVAKTDEVLEAKEKDIMTV</sequence>
<dbReference type="InterPro" id="IPR036191">
    <property type="entry name" value="RRF_sf"/>
</dbReference>
<dbReference type="HAMAP" id="MF_00040">
    <property type="entry name" value="RRF"/>
    <property type="match status" value="1"/>
</dbReference>
<dbReference type="KEGG" id="fpf:DCC35_04215"/>
<dbReference type="GO" id="GO:0005737">
    <property type="term" value="C:cytoplasm"/>
    <property type="evidence" value="ECO:0007669"/>
    <property type="project" value="UniProtKB-SubCell"/>
</dbReference>
<dbReference type="RefSeq" id="WP_137089606.1">
    <property type="nucleotide sequence ID" value="NZ_CP028923.1"/>
</dbReference>
<keyword evidence="4 6" id="KW-0648">Protein biosynthesis</keyword>
<comment type="similarity">
    <text evidence="2 6">Belongs to the RRF family.</text>
</comment>
<keyword evidence="7" id="KW-0175">Coiled coil</keyword>
<evidence type="ECO:0000313" key="9">
    <source>
        <dbReference type="EMBL" id="QCK14012.1"/>
    </source>
</evidence>
<dbReference type="Proteomes" id="UP000298616">
    <property type="component" value="Chromosome"/>
</dbReference>
<reference evidence="9 10" key="1">
    <citation type="submission" date="2018-04" db="EMBL/GenBank/DDBJ databases">
        <title>Complete genome uncultured novel isolate.</title>
        <authorList>
            <person name="Merlino G."/>
        </authorList>
    </citation>
    <scope>NUCLEOTIDE SEQUENCE [LARGE SCALE GENOMIC DNA]</scope>
    <source>
        <strain evidence="10">R1DC9</strain>
    </source>
</reference>
<comment type="subcellular location">
    <subcellularLocation>
        <location evidence="1 6">Cytoplasm</location>
    </subcellularLocation>
</comment>
<evidence type="ECO:0000256" key="4">
    <source>
        <dbReference type="ARBA" id="ARBA00022917"/>
    </source>
</evidence>
<dbReference type="GO" id="GO:0043023">
    <property type="term" value="F:ribosomal large subunit binding"/>
    <property type="evidence" value="ECO:0007669"/>
    <property type="project" value="TreeGrafter"/>
</dbReference>
<accession>A0A4D7JMW7</accession>
<evidence type="ECO:0000256" key="2">
    <source>
        <dbReference type="ARBA" id="ARBA00005912"/>
    </source>
</evidence>
<keyword evidence="3 6" id="KW-0963">Cytoplasm</keyword>
<keyword evidence="10" id="KW-1185">Reference proteome</keyword>
<dbReference type="PANTHER" id="PTHR20982">
    <property type="entry name" value="RIBOSOME RECYCLING FACTOR"/>
    <property type="match status" value="1"/>
</dbReference>
<proteinExistence type="inferred from homology"/>
<feature type="coiled-coil region" evidence="7">
    <location>
        <begin position="127"/>
        <end position="174"/>
    </location>
</feature>
<dbReference type="SUPFAM" id="SSF55194">
    <property type="entry name" value="Ribosome recycling factor, RRF"/>
    <property type="match status" value="1"/>
</dbReference>
<evidence type="ECO:0000256" key="6">
    <source>
        <dbReference type="HAMAP-Rule" id="MF_00040"/>
    </source>
</evidence>
<feature type="domain" description="Ribosome recycling factor" evidence="8">
    <location>
        <begin position="23"/>
        <end position="184"/>
    </location>
</feature>
<dbReference type="EMBL" id="CP028923">
    <property type="protein sequence ID" value="QCK14012.1"/>
    <property type="molecule type" value="Genomic_DNA"/>
</dbReference>
<dbReference type="FunFam" id="3.30.1360.40:FF:000001">
    <property type="entry name" value="Ribosome-recycling factor"/>
    <property type="match status" value="1"/>
</dbReference>
<dbReference type="AlphaFoldDB" id="A0A4D7JMW7"/>
<comment type="function">
    <text evidence="5 6">Responsible for the release of ribosomes from messenger RNA at the termination of protein biosynthesis. May increase the efficiency of translation by recycling ribosomes from one round of translation to another.</text>
</comment>
<dbReference type="CDD" id="cd00520">
    <property type="entry name" value="RRF"/>
    <property type="match status" value="1"/>
</dbReference>
<dbReference type="FunFam" id="1.10.132.20:FF:000001">
    <property type="entry name" value="Ribosome-recycling factor"/>
    <property type="match status" value="1"/>
</dbReference>
<evidence type="ECO:0000313" key="10">
    <source>
        <dbReference type="Proteomes" id="UP000298616"/>
    </source>
</evidence>
<dbReference type="NCBIfam" id="TIGR00496">
    <property type="entry name" value="frr"/>
    <property type="match status" value="1"/>
</dbReference>
<name>A0A4D7JMW7_9BACT</name>
<dbReference type="PANTHER" id="PTHR20982:SF3">
    <property type="entry name" value="MITOCHONDRIAL RIBOSOME RECYCLING FACTOR PSEUDO 1"/>
    <property type="match status" value="1"/>
</dbReference>
<dbReference type="InterPro" id="IPR023584">
    <property type="entry name" value="Ribosome_recyc_fac_dom"/>
</dbReference>
<evidence type="ECO:0000256" key="1">
    <source>
        <dbReference type="ARBA" id="ARBA00004496"/>
    </source>
</evidence>
<dbReference type="InterPro" id="IPR002661">
    <property type="entry name" value="Ribosome_recyc_fac"/>
</dbReference>